<reference evidence="1" key="1">
    <citation type="submission" date="2018-05" db="EMBL/GenBank/DDBJ databases">
        <authorList>
            <person name="Lanie J.A."/>
            <person name="Ng W.-L."/>
            <person name="Kazmierczak K.M."/>
            <person name="Andrzejewski T.M."/>
            <person name="Davidsen T.M."/>
            <person name="Wayne K.J."/>
            <person name="Tettelin H."/>
            <person name="Glass J.I."/>
            <person name="Rusch D."/>
            <person name="Podicherti R."/>
            <person name="Tsui H.-C.T."/>
            <person name="Winkler M.E."/>
        </authorList>
    </citation>
    <scope>NUCLEOTIDE SEQUENCE</scope>
</reference>
<dbReference type="AlphaFoldDB" id="A0A382QBG0"/>
<accession>A0A382QBG0</accession>
<feature type="non-terminal residue" evidence="1">
    <location>
        <position position="1"/>
    </location>
</feature>
<dbReference type="PANTHER" id="PTHR44103:SF1">
    <property type="entry name" value="PROPROTEIN CONVERTASE P"/>
    <property type="match status" value="1"/>
</dbReference>
<evidence type="ECO:0000313" key="1">
    <source>
        <dbReference type="EMBL" id="SVC82377.1"/>
    </source>
</evidence>
<dbReference type="InterPro" id="IPR028994">
    <property type="entry name" value="Integrin_alpha_N"/>
</dbReference>
<sequence length="297" mass="33552">MDLARLSRSFGTLFSFYRKFFNLISFMKKSSLFFLVLCTGLIAVSAEPKFKKITLDDMFRSEGVGIGDFNKDGKNDVVVGDYWYAAPDWTRREIRKPRKETRGGYTEAFAVYSDDYNRDGWVDVMVIPFHGKSAKWYENPKNKGEGHWKEHEAFKGTGNETRLYLDLFGDGKKVFLMGVEGKIAWVPVPEVSKVNELWPHNLIGDEPKPAHKFAHGLGASDVNDDGLLDVTWGGGWWAQPKAKSDRSGKWTYHAKQIVKDGVADMYHLDADGDGLNDVLCSSAHGTGIYWCKQKEDG</sequence>
<name>A0A382QBG0_9ZZZZ</name>
<protein>
    <recommendedName>
        <fullName evidence="2">VCBS repeat-containing protein</fullName>
    </recommendedName>
</protein>
<dbReference type="PANTHER" id="PTHR44103">
    <property type="entry name" value="PROPROTEIN CONVERTASE P"/>
    <property type="match status" value="1"/>
</dbReference>
<proteinExistence type="predicted"/>
<feature type="non-terminal residue" evidence="1">
    <location>
        <position position="297"/>
    </location>
</feature>
<evidence type="ECO:0008006" key="2">
    <source>
        <dbReference type="Google" id="ProtNLM"/>
    </source>
</evidence>
<dbReference type="SUPFAM" id="SSF69318">
    <property type="entry name" value="Integrin alpha N-terminal domain"/>
    <property type="match status" value="1"/>
</dbReference>
<organism evidence="1">
    <name type="scientific">marine metagenome</name>
    <dbReference type="NCBI Taxonomy" id="408172"/>
    <lineage>
        <taxon>unclassified sequences</taxon>
        <taxon>metagenomes</taxon>
        <taxon>ecological metagenomes</taxon>
    </lineage>
</organism>
<dbReference type="Gene3D" id="2.130.10.130">
    <property type="entry name" value="Integrin alpha, N-terminal"/>
    <property type="match status" value="1"/>
</dbReference>
<gene>
    <name evidence="1" type="ORF">METZ01_LOCUS335231</name>
</gene>
<dbReference type="EMBL" id="UINC01113031">
    <property type="protein sequence ID" value="SVC82377.1"/>
    <property type="molecule type" value="Genomic_DNA"/>
</dbReference>